<keyword evidence="4" id="KW-0804">Transcription</keyword>
<name>U2ZYA9_VIBPR</name>
<dbReference type="Pfam" id="PF00126">
    <property type="entry name" value="HTH_1"/>
    <property type="match status" value="1"/>
</dbReference>
<evidence type="ECO:0000313" key="7">
    <source>
        <dbReference type="Proteomes" id="UP000016570"/>
    </source>
</evidence>
<dbReference type="Gene3D" id="1.10.10.10">
    <property type="entry name" value="Winged helix-like DNA-binding domain superfamily/Winged helix DNA-binding domain"/>
    <property type="match status" value="1"/>
</dbReference>
<dbReference type="PANTHER" id="PTHR30126:SF91">
    <property type="entry name" value="LYSR FAMILY TRANSCRIPTIONAL REGULATOR"/>
    <property type="match status" value="1"/>
</dbReference>
<proteinExistence type="inferred from homology"/>
<dbReference type="CDD" id="cd05466">
    <property type="entry name" value="PBP2_LTTR_substrate"/>
    <property type="match status" value="1"/>
</dbReference>
<gene>
    <name evidence="6" type="ORF">VPR01S_02_03380</name>
</gene>
<reference evidence="6 7" key="1">
    <citation type="submission" date="2013-09" db="EMBL/GenBank/DDBJ databases">
        <title>Whole genome shotgun sequence of Vibrio proteolyticus NBRC 13287.</title>
        <authorList>
            <person name="Isaki S."/>
            <person name="Hosoyama A."/>
            <person name="Numata M."/>
            <person name="Hashimoto M."/>
            <person name="Hosoyama Y."/>
            <person name="Tsuchikane K."/>
            <person name="Noguchi M."/>
            <person name="Hirakata S."/>
            <person name="Ichikawa N."/>
            <person name="Ohji S."/>
            <person name="Yamazoe A."/>
            <person name="Fujita N."/>
        </authorList>
    </citation>
    <scope>NUCLEOTIDE SEQUENCE [LARGE SCALE GENOMIC DNA]</scope>
    <source>
        <strain evidence="6 7">NBRC 13287</strain>
    </source>
</reference>
<accession>U2ZYA9</accession>
<keyword evidence="7" id="KW-1185">Reference proteome</keyword>
<dbReference type="InterPro" id="IPR036390">
    <property type="entry name" value="WH_DNA-bd_sf"/>
</dbReference>
<dbReference type="STRING" id="1219065.VPR01S_02_03380"/>
<protein>
    <submittedName>
        <fullName evidence="6">Putative LysR family transcriptional regulator</fullName>
    </submittedName>
</protein>
<sequence length="292" mass="32546">MFGIEQLEAFVATVDAGSFSSAARALGKAQSVVSQHIMNLEIDCGVELFDRHGRYPVLTEHGTKLLSHARATLLQHKRLQHTASTLFLNQPSEICIALDEGIPVHNILPTMQQLAQQFPDIQLKLLSASSKDIIDMVESGRATTGLVFSELDIPHGIDFECIGAVKFDIFVAATHPLGASVAAHMDMLRLHRQLLIRSRNVATSSFQQAISPDIWYADNYYILLELAVEGYGWCLLPEHIAESAVKSGKLVRVTTEFERLGWLANIDVIQHQRHSSLPIYQQLRFLLREQIG</sequence>
<dbReference type="PANTHER" id="PTHR30126">
    <property type="entry name" value="HTH-TYPE TRANSCRIPTIONAL REGULATOR"/>
    <property type="match status" value="1"/>
</dbReference>
<dbReference type="Pfam" id="PF03466">
    <property type="entry name" value="LysR_substrate"/>
    <property type="match status" value="1"/>
</dbReference>
<dbReference type="eggNOG" id="COG0583">
    <property type="taxonomic scope" value="Bacteria"/>
</dbReference>
<evidence type="ECO:0000259" key="5">
    <source>
        <dbReference type="PROSITE" id="PS50931"/>
    </source>
</evidence>
<dbReference type="EMBL" id="BATJ01000002">
    <property type="protein sequence ID" value="GAD66087.1"/>
    <property type="molecule type" value="Genomic_DNA"/>
</dbReference>
<organism evidence="6 7">
    <name type="scientific">Vibrio proteolyticus NBRC 13287</name>
    <dbReference type="NCBI Taxonomy" id="1219065"/>
    <lineage>
        <taxon>Bacteria</taxon>
        <taxon>Pseudomonadati</taxon>
        <taxon>Pseudomonadota</taxon>
        <taxon>Gammaproteobacteria</taxon>
        <taxon>Vibrionales</taxon>
        <taxon>Vibrionaceae</taxon>
        <taxon>Vibrio</taxon>
    </lineage>
</organism>
<evidence type="ECO:0000256" key="4">
    <source>
        <dbReference type="ARBA" id="ARBA00023163"/>
    </source>
</evidence>
<dbReference type="GO" id="GO:0003700">
    <property type="term" value="F:DNA-binding transcription factor activity"/>
    <property type="evidence" value="ECO:0007669"/>
    <property type="project" value="InterPro"/>
</dbReference>
<dbReference type="Gene3D" id="3.40.190.290">
    <property type="match status" value="1"/>
</dbReference>
<evidence type="ECO:0000313" key="6">
    <source>
        <dbReference type="EMBL" id="GAD66087.1"/>
    </source>
</evidence>
<dbReference type="SUPFAM" id="SSF53850">
    <property type="entry name" value="Periplasmic binding protein-like II"/>
    <property type="match status" value="1"/>
</dbReference>
<dbReference type="FunFam" id="1.10.10.10:FF:000001">
    <property type="entry name" value="LysR family transcriptional regulator"/>
    <property type="match status" value="1"/>
</dbReference>
<dbReference type="InterPro" id="IPR005119">
    <property type="entry name" value="LysR_subst-bd"/>
</dbReference>
<dbReference type="SUPFAM" id="SSF46785">
    <property type="entry name" value="Winged helix' DNA-binding domain"/>
    <property type="match status" value="1"/>
</dbReference>
<dbReference type="RefSeq" id="WP_021704077.1">
    <property type="nucleotide sequence ID" value="NZ_BATJ01000002.1"/>
</dbReference>
<dbReference type="GO" id="GO:0000976">
    <property type="term" value="F:transcription cis-regulatory region binding"/>
    <property type="evidence" value="ECO:0007669"/>
    <property type="project" value="TreeGrafter"/>
</dbReference>
<evidence type="ECO:0000256" key="2">
    <source>
        <dbReference type="ARBA" id="ARBA00023015"/>
    </source>
</evidence>
<keyword evidence="2" id="KW-0805">Transcription regulation</keyword>
<comment type="similarity">
    <text evidence="1">Belongs to the LysR transcriptional regulatory family.</text>
</comment>
<dbReference type="InterPro" id="IPR036388">
    <property type="entry name" value="WH-like_DNA-bd_sf"/>
</dbReference>
<evidence type="ECO:0000256" key="3">
    <source>
        <dbReference type="ARBA" id="ARBA00023125"/>
    </source>
</evidence>
<comment type="caution">
    <text evidence="6">The sequence shown here is derived from an EMBL/GenBank/DDBJ whole genome shotgun (WGS) entry which is preliminary data.</text>
</comment>
<dbReference type="InterPro" id="IPR000847">
    <property type="entry name" value="LysR_HTH_N"/>
</dbReference>
<dbReference type="PROSITE" id="PS50931">
    <property type="entry name" value="HTH_LYSR"/>
    <property type="match status" value="1"/>
</dbReference>
<evidence type="ECO:0000256" key="1">
    <source>
        <dbReference type="ARBA" id="ARBA00009437"/>
    </source>
</evidence>
<dbReference type="AlphaFoldDB" id="U2ZYA9"/>
<feature type="domain" description="HTH lysR-type" evidence="5">
    <location>
        <begin position="2"/>
        <end position="59"/>
    </location>
</feature>
<keyword evidence="3" id="KW-0238">DNA-binding</keyword>
<dbReference type="Proteomes" id="UP000016570">
    <property type="component" value="Unassembled WGS sequence"/>
</dbReference>
<dbReference type="PRINTS" id="PR00039">
    <property type="entry name" value="HTHLYSR"/>
</dbReference>